<proteinExistence type="predicted"/>
<organism evidence="1">
    <name type="scientific">Salmonella enterica</name>
    <name type="common">Salmonella choleraesuis</name>
    <dbReference type="NCBI Taxonomy" id="28901"/>
    <lineage>
        <taxon>Bacteria</taxon>
        <taxon>Pseudomonadati</taxon>
        <taxon>Pseudomonadota</taxon>
        <taxon>Gammaproteobacteria</taxon>
        <taxon>Enterobacterales</taxon>
        <taxon>Enterobacteriaceae</taxon>
        <taxon>Salmonella</taxon>
    </lineage>
</organism>
<name>A0A629K7P2_SALER</name>
<protein>
    <submittedName>
        <fullName evidence="1">Uncharacterized protein</fullName>
    </submittedName>
</protein>
<dbReference type="RefSeq" id="WP_082329185.1">
    <property type="nucleotide sequence ID" value="NZ_MXPD01000095.1"/>
</dbReference>
<gene>
    <name evidence="1" type="ORF">GCB20_05670</name>
</gene>
<dbReference type="AlphaFoldDB" id="A0A629K7P2"/>
<dbReference type="EMBL" id="AAMCFY010000013">
    <property type="protein sequence ID" value="EDF8918450.1"/>
    <property type="molecule type" value="Genomic_DNA"/>
</dbReference>
<accession>A0A629K7P2</accession>
<comment type="caution">
    <text evidence="1">The sequence shown here is derived from an EMBL/GenBank/DDBJ whole genome shotgun (WGS) entry which is preliminary data.</text>
</comment>
<sequence length="76" mass="9043">MINEPVIKLRRTPAQQVQRDEFLRAVIINRSWLNDIIRAAEQDDWHEVEFLIEGAKQDYIEMKKLLPTDRAKPRGE</sequence>
<evidence type="ECO:0000313" key="1">
    <source>
        <dbReference type="EMBL" id="EDF8918450.1"/>
    </source>
</evidence>
<reference evidence="1" key="1">
    <citation type="submission" date="2019-10" db="EMBL/GenBank/DDBJ databases">
        <authorList>
            <consortium name="PulseNet: The National Subtyping Network for Foodborne Disease Surveillance"/>
            <person name="Tarr C.L."/>
            <person name="Trees E."/>
            <person name="Katz L.S."/>
            <person name="Carleton-Romer H.A."/>
            <person name="Stroika S."/>
            <person name="Kucerova Z."/>
            <person name="Roache K.F."/>
            <person name="Sabol A.L."/>
            <person name="Besser J."/>
            <person name="Gerner-Smidt P."/>
        </authorList>
    </citation>
    <scope>NUCLEOTIDE SEQUENCE</scope>
    <source>
        <strain evidence="1">PNUSAS108628</strain>
    </source>
</reference>